<evidence type="ECO:0000256" key="1">
    <source>
        <dbReference type="SAM" id="SignalP"/>
    </source>
</evidence>
<accession>A0A840NIG1</accession>
<keyword evidence="4" id="KW-1185">Reference proteome</keyword>
<dbReference type="SUPFAM" id="SSF49695">
    <property type="entry name" value="gamma-Crystallin-like"/>
    <property type="match status" value="1"/>
</dbReference>
<dbReference type="AlphaFoldDB" id="A0A840NIG1"/>
<dbReference type="EMBL" id="JACHIV010000001">
    <property type="protein sequence ID" value="MBB5069089.1"/>
    <property type="molecule type" value="Genomic_DNA"/>
</dbReference>
<reference evidence="3 4" key="1">
    <citation type="submission" date="2020-08" db="EMBL/GenBank/DDBJ databases">
        <title>Sequencing the genomes of 1000 actinobacteria strains.</title>
        <authorList>
            <person name="Klenk H.-P."/>
        </authorList>
    </citation>
    <scope>NUCLEOTIDE SEQUENCE [LARGE SCALE GENOMIC DNA]</scope>
    <source>
        <strain evidence="3 4">DSM 45582</strain>
    </source>
</reference>
<evidence type="ECO:0000313" key="4">
    <source>
        <dbReference type="Proteomes" id="UP000580474"/>
    </source>
</evidence>
<gene>
    <name evidence="3" type="ORF">BJ969_002177</name>
</gene>
<evidence type="ECO:0000313" key="3">
    <source>
        <dbReference type="EMBL" id="MBB5069089.1"/>
    </source>
</evidence>
<feature type="chain" id="PRO_5032282925" description="Streptomyces killer toxin-like beta/gamma crystallin domain-containing protein" evidence="1">
    <location>
        <begin position="34"/>
        <end position="117"/>
    </location>
</feature>
<dbReference type="Proteomes" id="UP000580474">
    <property type="component" value="Unassembled WGS sequence"/>
</dbReference>
<dbReference type="InterPro" id="IPR011024">
    <property type="entry name" value="G_crystallin-like"/>
</dbReference>
<dbReference type="InterPro" id="IPR015791">
    <property type="entry name" value="Antimic/Inh_G_crystallin-like"/>
</dbReference>
<name>A0A840NIG1_9PSEU</name>
<sequence length="117" mass="12567">MITKTKKTARGAAAAIIAAAAFTMVGPVGTAFAINQVACAPGENFLKIWSHASNGPEKVTCYANGGKMDFGGRWISKVSTGNNTFVYYDDNGDVLKIDKWNNVKLNNEPKVNAIEIR</sequence>
<comment type="caution">
    <text evidence="3">The sequence shown here is derived from an EMBL/GenBank/DDBJ whole genome shotgun (WGS) entry which is preliminary data.</text>
</comment>
<evidence type="ECO:0000259" key="2">
    <source>
        <dbReference type="Pfam" id="PF09076"/>
    </source>
</evidence>
<proteinExistence type="predicted"/>
<protein>
    <recommendedName>
        <fullName evidence="2">Streptomyces killer toxin-like beta/gamma crystallin domain-containing protein</fullName>
    </recommendedName>
</protein>
<feature type="signal peptide" evidence="1">
    <location>
        <begin position="1"/>
        <end position="33"/>
    </location>
</feature>
<dbReference type="Gene3D" id="2.60.20.30">
    <property type="match status" value="1"/>
</dbReference>
<feature type="domain" description="Streptomyces killer toxin-like beta/gamma crystallin" evidence="2">
    <location>
        <begin position="47"/>
        <end position="117"/>
    </location>
</feature>
<dbReference type="InterPro" id="IPR015161">
    <property type="entry name" value="Sklp_toxin_b/g_crystallin"/>
</dbReference>
<organism evidence="3 4">
    <name type="scientific">Saccharopolyspora gloriosae</name>
    <dbReference type="NCBI Taxonomy" id="455344"/>
    <lineage>
        <taxon>Bacteria</taxon>
        <taxon>Bacillati</taxon>
        <taxon>Actinomycetota</taxon>
        <taxon>Actinomycetes</taxon>
        <taxon>Pseudonocardiales</taxon>
        <taxon>Pseudonocardiaceae</taxon>
        <taxon>Saccharopolyspora</taxon>
    </lineage>
</organism>
<keyword evidence="1" id="KW-0732">Signal</keyword>
<dbReference type="Pfam" id="PF09076">
    <property type="entry name" value="Crystall_2"/>
    <property type="match status" value="1"/>
</dbReference>
<dbReference type="RefSeq" id="WP_343071334.1">
    <property type="nucleotide sequence ID" value="NZ_JACHIV010000001.1"/>
</dbReference>